<dbReference type="AlphaFoldDB" id="A0A1E5W2R7"/>
<keyword evidence="3" id="KW-1185">Reference proteome</keyword>
<dbReference type="InterPro" id="IPR009057">
    <property type="entry name" value="Homeodomain-like_sf"/>
</dbReference>
<reference evidence="2 3" key="1">
    <citation type="submission" date="2016-09" db="EMBL/GenBank/DDBJ databases">
        <title>The draft genome of Dichanthelium oligosanthes: A C3 panicoid grass species.</title>
        <authorList>
            <person name="Studer A.J."/>
            <person name="Schnable J.C."/>
            <person name="Brutnell T.P."/>
        </authorList>
    </citation>
    <scope>NUCLEOTIDE SEQUENCE [LARGE SCALE GENOMIC DNA]</scope>
    <source>
        <strain evidence="3">cv. Kellogg 1175</strain>
        <tissue evidence="2">Leaf</tissue>
    </source>
</reference>
<dbReference type="SUPFAM" id="SSF46689">
    <property type="entry name" value="Homeodomain-like"/>
    <property type="match status" value="1"/>
</dbReference>
<proteinExistence type="predicted"/>
<dbReference type="InterPro" id="IPR001005">
    <property type="entry name" value="SANT/Myb"/>
</dbReference>
<sequence>MDPKFNDEWSASDIRMVKSLIASHNPNNYANDPTKKHNGIVNEIHARFPWKVRRQFLRGLHVYGRGDWKNISKYFVTTKTSAQVSSLERTSKQKQRHSINDVGLCDAEPWVQNNSSNWEALAFAGGSYNPNCYGSSGQHAAMNNLAQVWSPILYSAGQASSSQATAWSGQQIGASSSAALALKGTGSQMAWTGDQQGDLLPEKWTGINNMY</sequence>
<evidence type="ECO:0000313" key="3">
    <source>
        <dbReference type="Proteomes" id="UP000095767"/>
    </source>
</evidence>
<comment type="caution">
    <text evidence="2">The sequence shown here is derived from an EMBL/GenBank/DDBJ whole genome shotgun (WGS) entry which is preliminary data.</text>
</comment>
<feature type="domain" description="HTH 3-helical bundle" evidence="1">
    <location>
        <begin position="6"/>
        <end position="56"/>
    </location>
</feature>
<dbReference type="OrthoDB" id="635463at2759"/>
<accession>A0A1E5W2R7</accession>
<dbReference type="Pfam" id="PF23671">
    <property type="entry name" value="HTH_70"/>
    <property type="match status" value="1"/>
</dbReference>
<dbReference type="CDD" id="cd00167">
    <property type="entry name" value="SANT"/>
    <property type="match status" value="1"/>
</dbReference>
<dbReference type="Gene3D" id="1.10.10.60">
    <property type="entry name" value="Homeodomain-like"/>
    <property type="match status" value="1"/>
</dbReference>
<dbReference type="STRING" id="888268.A0A1E5W2R7"/>
<dbReference type="InterPro" id="IPR056195">
    <property type="entry name" value="HTH_70"/>
</dbReference>
<dbReference type="PANTHER" id="PTHR44042:SF11">
    <property type="entry name" value="OS06G0173800 PROTEIN"/>
    <property type="match status" value="1"/>
</dbReference>
<name>A0A1E5W2R7_9POAL</name>
<dbReference type="Proteomes" id="UP000095767">
    <property type="component" value="Unassembled WGS sequence"/>
</dbReference>
<gene>
    <name evidence="2" type="ORF">BAE44_0007328</name>
</gene>
<protein>
    <recommendedName>
        <fullName evidence="1">HTH 3-helical bundle domain-containing protein</fullName>
    </recommendedName>
</protein>
<dbReference type="EMBL" id="LWDX02022952">
    <property type="protein sequence ID" value="OEL31651.1"/>
    <property type="molecule type" value="Genomic_DNA"/>
</dbReference>
<dbReference type="PANTHER" id="PTHR44042">
    <property type="entry name" value="DUPLICATED HOMEODOMAIN-LIKE SUPERFAMILY PROTEIN-RELATED"/>
    <property type="match status" value="1"/>
</dbReference>
<evidence type="ECO:0000259" key="1">
    <source>
        <dbReference type="Pfam" id="PF23671"/>
    </source>
</evidence>
<evidence type="ECO:0000313" key="2">
    <source>
        <dbReference type="EMBL" id="OEL31651.1"/>
    </source>
</evidence>
<organism evidence="2 3">
    <name type="scientific">Dichanthelium oligosanthes</name>
    <dbReference type="NCBI Taxonomy" id="888268"/>
    <lineage>
        <taxon>Eukaryota</taxon>
        <taxon>Viridiplantae</taxon>
        <taxon>Streptophyta</taxon>
        <taxon>Embryophyta</taxon>
        <taxon>Tracheophyta</taxon>
        <taxon>Spermatophyta</taxon>
        <taxon>Magnoliopsida</taxon>
        <taxon>Liliopsida</taxon>
        <taxon>Poales</taxon>
        <taxon>Poaceae</taxon>
        <taxon>PACMAD clade</taxon>
        <taxon>Panicoideae</taxon>
        <taxon>Panicodae</taxon>
        <taxon>Paniceae</taxon>
        <taxon>Dichantheliinae</taxon>
        <taxon>Dichanthelium</taxon>
    </lineage>
</organism>